<accession>A0A2L0EKE7</accession>
<evidence type="ECO:0000313" key="2">
    <source>
        <dbReference type="EMBL" id="AUX39773.1"/>
    </source>
</evidence>
<evidence type="ECO:0008006" key="4">
    <source>
        <dbReference type="Google" id="ProtNLM"/>
    </source>
</evidence>
<dbReference type="EMBL" id="CP012673">
    <property type="protein sequence ID" value="AUX39773.1"/>
    <property type="molecule type" value="Genomic_DNA"/>
</dbReference>
<proteinExistence type="predicted"/>
<reference evidence="2 3" key="1">
    <citation type="submission" date="2015-09" db="EMBL/GenBank/DDBJ databases">
        <title>Sorangium comparison.</title>
        <authorList>
            <person name="Zaburannyi N."/>
            <person name="Bunk B."/>
            <person name="Overmann J."/>
            <person name="Mueller R."/>
        </authorList>
    </citation>
    <scope>NUCLEOTIDE SEQUENCE [LARGE SCALE GENOMIC DNA]</scope>
    <source>
        <strain evidence="2 3">So ce26</strain>
    </source>
</reference>
<dbReference type="AlphaFoldDB" id="A0A2L0EKE7"/>
<dbReference type="InterPro" id="IPR011990">
    <property type="entry name" value="TPR-like_helical_dom_sf"/>
</dbReference>
<keyword evidence="1" id="KW-0732">Signal</keyword>
<feature type="chain" id="PRO_5014778745" description="Tetratricopeptide repeat protein" evidence="1">
    <location>
        <begin position="37"/>
        <end position="226"/>
    </location>
</feature>
<name>A0A2L0EKE7_SORCE</name>
<dbReference type="Gene3D" id="1.25.40.10">
    <property type="entry name" value="Tetratricopeptide repeat domain"/>
    <property type="match status" value="1"/>
</dbReference>
<evidence type="ECO:0000313" key="3">
    <source>
        <dbReference type="Proteomes" id="UP000238348"/>
    </source>
</evidence>
<gene>
    <name evidence="2" type="ORF">SOCE26_011680</name>
</gene>
<organism evidence="2 3">
    <name type="scientific">Sorangium cellulosum</name>
    <name type="common">Polyangium cellulosum</name>
    <dbReference type="NCBI Taxonomy" id="56"/>
    <lineage>
        <taxon>Bacteria</taxon>
        <taxon>Pseudomonadati</taxon>
        <taxon>Myxococcota</taxon>
        <taxon>Polyangia</taxon>
        <taxon>Polyangiales</taxon>
        <taxon>Polyangiaceae</taxon>
        <taxon>Sorangium</taxon>
    </lineage>
</organism>
<evidence type="ECO:0000256" key="1">
    <source>
        <dbReference type="SAM" id="SignalP"/>
    </source>
</evidence>
<dbReference type="OrthoDB" id="5512112at2"/>
<dbReference type="SUPFAM" id="SSF48452">
    <property type="entry name" value="TPR-like"/>
    <property type="match status" value="1"/>
</dbReference>
<dbReference type="Proteomes" id="UP000238348">
    <property type="component" value="Chromosome"/>
</dbReference>
<dbReference type="RefSeq" id="WP_104987042.1">
    <property type="nucleotide sequence ID" value="NZ_CP012673.1"/>
</dbReference>
<protein>
    <recommendedName>
        <fullName evidence="4">Tetratricopeptide repeat protein</fullName>
    </recommendedName>
</protein>
<feature type="signal peptide" evidence="1">
    <location>
        <begin position="1"/>
        <end position="36"/>
    </location>
</feature>
<sequence length="226" mass="24235">MDALFTLLGGRSRRRAAALGLLGCALLSPAWLQAHAEAREARRAEEADDVATRALRLQFAQGLTLEGAGRWADALERFEAIARLRPTANVTFHIGLCHDRLGRLLKAERTYHDARTAARAAPPEALAASPAMLAEIDARLHDLDGRMPRIVLNLAGATEGVIVLLDGAPVQPSKALRADPGPHVAVVLRDGIPVAASAFSSHERRTRFVTLTVHPPSRSSPQPGAR</sequence>